<evidence type="ECO:0008006" key="4">
    <source>
        <dbReference type="Google" id="ProtNLM"/>
    </source>
</evidence>
<evidence type="ECO:0000313" key="3">
    <source>
        <dbReference type="Proteomes" id="UP001500051"/>
    </source>
</evidence>
<comment type="caution">
    <text evidence="2">The sequence shown here is derived from an EMBL/GenBank/DDBJ whole genome shotgun (WGS) entry which is preliminary data.</text>
</comment>
<organism evidence="2 3">
    <name type="scientific">Microlunatus aurantiacus</name>
    <dbReference type="NCBI Taxonomy" id="446786"/>
    <lineage>
        <taxon>Bacteria</taxon>
        <taxon>Bacillati</taxon>
        <taxon>Actinomycetota</taxon>
        <taxon>Actinomycetes</taxon>
        <taxon>Propionibacteriales</taxon>
        <taxon>Propionibacteriaceae</taxon>
        <taxon>Microlunatus</taxon>
    </lineage>
</organism>
<gene>
    <name evidence="2" type="ORF">GCM10022204_30440</name>
</gene>
<feature type="region of interest" description="Disordered" evidence="1">
    <location>
        <begin position="60"/>
        <end position="93"/>
    </location>
</feature>
<name>A0ABP7DV80_9ACTN</name>
<reference evidence="3" key="1">
    <citation type="journal article" date="2019" name="Int. J. Syst. Evol. Microbiol.">
        <title>The Global Catalogue of Microorganisms (GCM) 10K type strain sequencing project: providing services to taxonomists for standard genome sequencing and annotation.</title>
        <authorList>
            <consortium name="The Broad Institute Genomics Platform"/>
            <consortium name="The Broad Institute Genome Sequencing Center for Infectious Disease"/>
            <person name="Wu L."/>
            <person name="Ma J."/>
        </authorList>
    </citation>
    <scope>NUCLEOTIDE SEQUENCE [LARGE SCALE GENOMIC DNA]</scope>
    <source>
        <strain evidence="3">JCM 16548</strain>
    </source>
</reference>
<evidence type="ECO:0000256" key="1">
    <source>
        <dbReference type="SAM" id="MobiDB-lite"/>
    </source>
</evidence>
<sequence length="133" mass="14240">MNTELSRDATGPRYRPEPPTAPHAQTRRHGGVQPDATYTVNMSEFASEGSQAAEEEVAFIGASPDDPAPGGDDSSIKDPSDWVSGDDPMTDSQRSYLDSLARQAGETLPADINKAQASEHIDRLRSKLDLADG</sequence>
<dbReference type="Pfam" id="PF11272">
    <property type="entry name" value="DUF3072"/>
    <property type="match status" value="1"/>
</dbReference>
<feature type="region of interest" description="Disordered" evidence="1">
    <location>
        <begin position="1"/>
        <end position="39"/>
    </location>
</feature>
<keyword evidence="3" id="KW-1185">Reference proteome</keyword>
<accession>A0ABP7DV80</accession>
<evidence type="ECO:0000313" key="2">
    <source>
        <dbReference type="EMBL" id="GAA3710034.1"/>
    </source>
</evidence>
<feature type="compositionally biased region" description="Low complexity" evidence="1">
    <location>
        <begin position="61"/>
        <end position="73"/>
    </location>
</feature>
<proteinExistence type="predicted"/>
<dbReference type="InterPro" id="IPR021425">
    <property type="entry name" value="DUF3072"/>
</dbReference>
<dbReference type="Proteomes" id="UP001500051">
    <property type="component" value="Unassembled WGS sequence"/>
</dbReference>
<dbReference type="EMBL" id="BAAAYX010000013">
    <property type="protein sequence ID" value="GAA3710034.1"/>
    <property type="molecule type" value="Genomic_DNA"/>
</dbReference>
<protein>
    <recommendedName>
        <fullName evidence="4">DUF3072 domain-containing protein</fullName>
    </recommendedName>
</protein>